<feature type="region of interest" description="Disordered" evidence="6">
    <location>
        <begin position="696"/>
        <end position="717"/>
    </location>
</feature>
<feature type="compositionally biased region" description="Basic and acidic residues" evidence="6">
    <location>
        <begin position="1"/>
        <end position="22"/>
    </location>
</feature>
<dbReference type="Gene3D" id="3.30.1370.10">
    <property type="entry name" value="K Homology domain, type 1"/>
    <property type="match status" value="1"/>
</dbReference>
<dbReference type="InterPro" id="IPR045071">
    <property type="entry name" value="BBP-like"/>
</dbReference>
<feature type="domain" description="K Homology" evidence="7">
    <location>
        <begin position="132"/>
        <end position="233"/>
    </location>
</feature>
<feature type="compositionally biased region" description="Low complexity" evidence="6">
    <location>
        <begin position="582"/>
        <end position="594"/>
    </location>
</feature>
<dbReference type="SUPFAM" id="SSF54791">
    <property type="entry name" value="Eukaryotic type KH-domain (KH-domain type I)"/>
    <property type="match status" value="1"/>
</dbReference>
<comment type="similarity">
    <text evidence="5">Belongs to the BBP/SF1 family.</text>
</comment>
<comment type="caution">
    <text evidence="8">The sequence shown here is derived from an EMBL/GenBank/DDBJ whole genome shotgun (WGS) entry which is preliminary data.</text>
</comment>
<reference evidence="8 9" key="1">
    <citation type="submission" date="2024-03" db="EMBL/GenBank/DDBJ databases">
        <title>A high-quality draft genome sequence of Diaporthe vaccinii, a causative agent of upright dieback and viscid rot disease in cranberry plants.</title>
        <authorList>
            <person name="Sarrasin M."/>
            <person name="Lang B.F."/>
            <person name="Burger G."/>
        </authorList>
    </citation>
    <scope>NUCLEOTIDE SEQUENCE [LARGE SCALE GENOMIC DNA]</scope>
    <source>
        <strain evidence="8 9">IS7</strain>
    </source>
</reference>
<organism evidence="8 9">
    <name type="scientific">Diaporthe vaccinii</name>
    <dbReference type="NCBI Taxonomy" id="105482"/>
    <lineage>
        <taxon>Eukaryota</taxon>
        <taxon>Fungi</taxon>
        <taxon>Dikarya</taxon>
        <taxon>Ascomycota</taxon>
        <taxon>Pezizomycotina</taxon>
        <taxon>Sordariomycetes</taxon>
        <taxon>Sordariomycetidae</taxon>
        <taxon>Diaporthales</taxon>
        <taxon>Diaporthaceae</taxon>
        <taxon>Diaporthe</taxon>
        <taxon>Diaporthe eres species complex</taxon>
    </lineage>
</organism>
<keyword evidence="5" id="KW-0507">mRNA processing</keyword>
<dbReference type="InterPro" id="IPR004087">
    <property type="entry name" value="KH_dom"/>
</dbReference>
<dbReference type="Pfam" id="PF22675">
    <property type="entry name" value="KH-I_KHDC4-BBP"/>
    <property type="match status" value="1"/>
</dbReference>
<feature type="region of interest" description="Disordered" evidence="6">
    <location>
        <begin position="439"/>
        <end position="648"/>
    </location>
</feature>
<feature type="compositionally biased region" description="Basic and acidic residues" evidence="6">
    <location>
        <begin position="696"/>
        <end position="705"/>
    </location>
</feature>
<keyword evidence="9" id="KW-1185">Reference proteome</keyword>
<feature type="compositionally biased region" description="Low complexity" evidence="6">
    <location>
        <begin position="516"/>
        <end position="551"/>
    </location>
</feature>
<feature type="compositionally biased region" description="Pro residues" evidence="6">
    <location>
        <begin position="595"/>
        <end position="604"/>
    </location>
</feature>
<feature type="compositionally biased region" description="Polar residues" evidence="6">
    <location>
        <begin position="377"/>
        <end position="393"/>
    </location>
</feature>
<feature type="region of interest" description="Disordered" evidence="6">
    <location>
        <begin position="1"/>
        <end position="32"/>
    </location>
</feature>
<protein>
    <recommendedName>
        <fullName evidence="5">Branchpoint-bridging protein</fullName>
    </recommendedName>
</protein>
<keyword evidence="4" id="KW-0694">RNA-binding</keyword>
<evidence type="ECO:0000259" key="7">
    <source>
        <dbReference type="SMART" id="SM00322"/>
    </source>
</evidence>
<proteinExistence type="inferred from homology"/>
<dbReference type="InterPro" id="IPR036612">
    <property type="entry name" value="KH_dom_type_1_sf"/>
</dbReference>
<dbReference type="PANTHER" id="PTHR11208:SF45">
    <property type="entry name" value="SPLICING FACTOR 1"/>
    <property type="match status" value="1"/>
</dbReference>
<keyword evidence="5" id="KW-0508">mRNA splicing</keyword>
<keyword evidence="3 5" id="KW-0862">Zinc</keyword>
<evidence type="ECO:0000313" key="9">
    <source>
        <dbReference type="Proteomes" id="UP001600888"/>
    </source>
</evidence>
<evidence type="ECO:0000256" key="5">
    <source>
        <dbReference type="RuleBase" id="RU367126"/>
    </source>
</evidence>
<comment type="function">
    <text evidence="5">Necessary for the splicing of pre-mRNA. Has a role in the recognition of the branch site (5'-UACUAAC-3'), the pyrimidine tract and the 3'-splice site at the 3'-end of introns.</text>
</comment>
<feature type="region of interest" description="Disordered" evidence="6">
    <location>
        <begin position="335"/>
        <end position="412"/>
    </location>
</feature>
<accession>A0ABR4E8U3</accession>
<keyword evidence="5" id="KW-0747">Spliceosome</keyword>
<evidence type="ECO:0000256" key="6">
    <source>
        <dbReference type="SAM" id="MobiDB-lite"/>
    </source>
</evidence>
<keyword evidence="5" id="KW-0539">Nucleus</keyword>
<feature type="compositionally biased region" description="Low complexity" evidence="6">
    <location>
        <begin position="605"/>
        <end position="620"/>
    </location>
</feature>
<feature type="compositionally biased region" description="Low complexity" evidence="6">
    <location>
        <begin position="635"/>
        <end position="646"/>
    </location>
</feature>
<dbReference type="EMBL" id="JBAWTH010000082">
    <property type="protein sequence ID" value="KAL2278850.1"/>
    <property type="molecule type" value="Genomic_DNA"/>
</dbReference>
<dbReference type="InterPro" id="IPR047086">
    <property type="entry name" value="SF1-HH_sf"/>
</dbReference>
<dbReference type="Proteomes" id="UP001600888">
    <property type="component" value="Unassembled WGS sequence"/>
</dbReference>
<name>A0ABR4E8U3_9PEZI</name>
<evidence type="ECO:0000256" key="1">
    <source>
        <dbReference type="ARBA" id="ARBA00022723"/>
    </source>
</evidence>
<dbReference type="PANTHER" id="PTHR11208">
    <property type="entry name" value="RNA-BINDING PROTEIN RELATED"/>
    <property type="match status" value="1"/>
</dbReference>
<keyword evidence="1 5" id="KW-0479">Metal-binding</keyword>
<dbReference type="InterPro" id="IPR032570">
    <property type="entry name" value="SF1-HH"/>
</dbReference>
<sequence>MSSFDIHERNGDCPRSERRSRWGPENPTAQLNGLKTAITTAMTPEQLDAYILRFRIEEIGQEVRAADLTQRTNSSRSPSPPPEYDASGRRINTRQHRYRQRLEKERQTLVGAALNTIPGYQAPPDFRGFQRRLFTEKVYIPAKDFPDVNFIGQILGPRGRSLTDMNNQSGANIAIRGKGSVKEGRAGRPRGRRNASATFTTADDQQDPLHCLIRADTQEKVNHAKKLVNEVIEAAASAPEDQNQRKRDQLRQLAVMNGTFRDDERQTCDNCGQTAEFINVLYQSLLTFSIYIFALYPILYCKVSQPLPSIYLPLDSAIMVSTTANPDSELFCTVSSTQKVPERHPSTLIPGGHASPLRHPTVLRPGAGNHHARKSSSEAPQTSAQQHQRTPSSTPKPAYKAYSPPATPQDPRASVVADEIEGFFTALDIQPLNIKKQDTISSPSAEGSGRESPIQRCASPPLPPKVKLEDPQPLSPPAEISSSSQAETHEHDAESDSDQPPAYEESERVQPPPEKPAATETPQAQEPVSNSSLAGSAAISAAKVGGSVAGVDTDEATAKDAAEEAEADEQTSNEESTPEEPTPAASAASPTEATSPPPLPPRPAPASASTSTTPQPDTASQMPGAFPPPPRRSPSPKGGHSSSSSSAKMTYVPGAAATSATAVGAAVAIPSSDFAHGGFSHARRALGERVSHLIDRAKEHHEARRGSATRGGGLEEGKERNVLVVAPIA</sequence>
<comment type="subcellular location">
    <subcellularLocation>
        <location evidence="5">Nucleus</location>
    </subcellularLocation>
</comment>
<evidence type="ECO:0000256" key="4">
    <source>
        <dbReference type="ARBA" id="ARBA00022884"/>
    </source>
</evidence>
<dbReference type="SMART" id="SM00322">
    <property type="entry name" value="KH"/>
    <property type="match status" value="1"/>
</dbReference>
<evidence type="ECO:0000256" key="2">
    <source>
        <dbReference type="ARBA" id="ARBA00022771"/>
    </source>
</evidence>
<feature type="compositionally biased region" description="Low complexity" evidence="6">
    <location>
        <begin position="395"/>
        <end position="404"/>
    </location>
</feature>
<feature type="region of interest" description="Disordered" evidence="6">
    <location>
        <begin position="65"/>
        <end position="93"/>
    </location>
</feature>
<dbReference type="InterPro" id="IPR055256">
    <property type="entry name" value="KH_1_KHDC4/BBP-like"/>
</dbReference>
<evidence type="ECO:0000313" key="8">
    <source>
        <dbReference type="EMBL" id="KAL2278850.1"/>
    </source>
</evidence>
<dbReference type="Gene3D" id="6.10.140.1790">
    <property type="match status" value="1"/>
</dbReference>
<gene>
    <name evidence="8" type="ORF">FJTKL_14187</name>
</gene>
<evidence type="ECO:0000256" key="3">
    <source>
        <dbReference type="ARBA" id="ARBA00022833"/>
    </source>
</evidence>
<keyword evidence="2 5" id="KW-0863">Zinc-finger</keyword>
<dbReference type="Pfam" id="PF16275">
    <property type="entry name" value="SF1-HH"/>
    <property type="match status" value="1"/>
</dbReference>
<feature type="compositionally biased region" description="Acidic residues" evidence="6">
    <location>
        <begin position="563"/>
        <end position="578"/>
    </location>
</feature>